<dbReference type="InterPro" id="IPR011050">
    <property type="entry name" value="Pectin_lyase_fold/virulence"/>
</dbReference>
<accession>A0A0F9B6Y6</accession>
<dbReference type="SMART" id="SM00710">
    <property type="entry name" value="PbH1"/>
    <property type="match status" value="5"/>
</dbReference>
<proteinExistence type="predicted"/>
<feature type="region of interest" description="Disordered" evidence="1">
    <location>
        <begin position="422"/>
        <end position="452"/>
    </location>
</feature>
<name>A0A0F9B6Y6_9ZZZZ</name>
<organism evidence="2">
    <name type="scientific">marine sediment metagenome</name>
    <dbReference type="NCBI Taxonomy" id="412755"/>
    <lineage>
        <taxon>unclassified sequences</taxon>
        <taxon>metagenomes</taxon>
        <taxon>ecological metagenomes</taxon>
    </lineage>
</organism>
<sequence length="476" mass="49318">NMAAVLAGHLAEITGTDIYRFIGWGHALEFLNAVDPEIYSTQITDLIASLTGSQNPDGSWGIGQNPEGYAQDAAYAIMGLVAVGEREVAEKGAAWLVANQGYGAIEGGWNNSTGSKEYSETDSEALQALASVSAPVTIGGNGYYTIQQAIDSASPLDTINVAAGTYDEQVVIDKSLTLQGAGDTSTTIQGSGGAAVTISASNVIIDGFQIKNPTGTAGIRADGQSNITIKNNIVTNIDGDVSGTGNQGIAIVAGDAPIADITIVDNQVNGIKHTAVGRSATGIWIGNTTGSSTITNVVIQRNTVSNISANTSPWGSGGYGAYGILINYGGQTVGAQVLDNTISNLEGLWAHGIGLEGDTPSAVVERNDISHLIDHKTPSDAVAVLVEDNPSADTVGIHFNNFYNLNVGVENKMTVEVDATSNWWGDATGPKQATTNPSASGDEVSDNVGYTPWLDVTYPDGSERDHNVENITQVTI</sequence>
<feature type="non-terminal residue" evidence="2">
    <location>
        <position position="1"/>
    </location>
</feature>
<dbReference type="InterPro" id="IPR006626">
    <property type="entry name" value="PbH1"/>
</dbReference>
<dbReference type="InterPro" id="IPR008930">
    <property type="entry name" value="Terpenoid_cyclase/PrenylTrfase"/>
</dbReference>
<evidence type="ECO:0008006" key="3">
    <source>
        <dbReference type="Google" id="ProtNLM"/>
    </source>
</evidence>
<dbReference type="EMBL" id="LAZR01042422">
    <property type="protein sequence ID" value="KKL09572.1"/>
    <property type="molecule type" value="Genomic_DNA"/>
</dbReference>
<reference evidence="2" key="1">
    <citation type="journal article" date="2015" name="Nature">
        <title>Complex archaea that bridge the gap between prokaryotes and eukaryotes.</title>
        <authorList>
            <person name="Spang A."/>
            <person name="Saw J.H."/>
            <person name="Jorgensen S.L."/>
            <person name="Zaremba-Niedzwiedzka K."/>
            <person name="Martijn J."/>
            <person name="Lind A.E."/>
            <person name="van Eijk R."/>
            <person name="Schleper C."/>
            <person name="Guy L."/>
            <person name="Ettema T.J."/>
        </authorList>
    </citation>
    <scope>NUCLEOTIDE SEQUENCE</scope>
</reference>
<gene>
    <name evidence="2" type="ORF">LCGC14_2564520</name>
</gene>
<dbReference type="Gene3D" id="1.50.10.20">
    <property type="match status" value="1"/>
</dbReference>
<comment type="caution">
    <text evidence="2">The sequence shown here is derived from an EMBL/GenBank/DDBJ whole genome shotgun (WGS) entry which is preliminary data.</text>
</comment>
<feature type="non-terminal residue" evidence="2">
    <location>
        <position position="476"/>
    </location>
</feature>
<dbReference type="Gene3D" id="2.160.20.10">
    <property type="entry name" value="Single-stranded right-handed beta-helix, Pectin lyase-like"/>
    <property type="match status" value="1"/>
</dbReference>
<dbReference type="SUPFAM" id="SSF48239">
    <property type="entry name" value="Terpenoid cyclases/Protein prenyltransferases"/>
    <property type="match status" value="1"/>
</dbReference>
<evidence type="ECO:0000256" key="1">
    <source>
        <dbReference type="SAM" id="MobiDB-lite"/>
    </source>
</evidence>
<dbReference type="SUPFAM" id="SSF51126">
    <property type="entry name" value="Pectin lyase-like"/>
    <property type="match status" value="1"/>
</dbReference>
<feature type="region of interest" description="Disordered" evidence="1">
    <location>
        <begin position="457"/>
        <end position="476"/>
    </location>
</feature>
<protein>
    <recommendedName>
        <fullName evidence="3">Right handed beta helix domain-containing protein</fullName>
    </recommendedName>
</protein>
<dbReference type="AlphaFoldDB" id="A0A0F9B6Y6"/>
<dbReference type="InterPro" id="IPR012334">
    <property type="entry name" value="Pectin_lyas_fold"/>
</dbReference>
<evidence type="ECO:0000313" key="2">
    <source>
        <dbReference type="EMBL" id="KKL09572.1"/>
    </source>
</evidence>